<dbReference type="Proteomes" id="UP000694568">
    <property type="component" value="Unplaced"/>
</dbReference>
<reference evidence="1" key="1">
    <citation type="submission" date="2025-08" db="UniProtKB">
        <authorList>
            <consortium name="Ensembl"/>
        </authorList>
    </citation>
    <scope>IDENTIFICATION</scope>
</reference>
<evidence type="ECO:0008006" key="3">
    <source>
        <dbReference type="Google" id="ProtNLM"/>
    </source>
</evidence>
<dbReference type="GeneTree" id="ENSGT01120000271991"/>
<dbReference type="Gene3D" id="3.40.50.12700">
    <property type="match status" value="1"/>
</dbReference>
<evidence type="ECO:0000313" key="1">
    <source>
        <dbReference type="Ensembl" id="ENSSLUP00000025796.1"/>
    </source>
</evidence>
<sequence>MADSSPTLSCSVCQMFSYSSASFSDNDKDICIKCRLFAALEARLSELEARFPTVESKLYASAASQRSSIAGAGQHAVASVSSPPADPEQSGKWVTVRGKRPRRPIIGLVCLLYNRFSPLSDTPDEKPILVIGSSILRYVRLAAPAATVVCVPGARAGDVESHLKLLAKNNRKYSKIILHVGGNDTRLLTLCICKDNPHVILQPLSEWCPANDVGYVNNWKAFWGKPGLIERDGIHPTWDGAALISKNLTESIDPKP</sequence>
<dbReference type="SUPFAM" id="SSF52266">
    <property type="entry name" value="SGNH hydrolase"/>
    <property type="match status" value="1"/>
</dbReference>
<dbReference type="Ensembl" id="ENSSLUT00000026650.1">
    <property type="protein sequence ID" value="ENSSLUP00000025796.1"/>
    <property type="gene ID" value="ENSSLUG00000011740.1"/>
</dbReference>
<dbReference type="Gene3D" id="3.40.50.12690">
    <property type="match status" value="1"/>
</dbReference>
<organism evidence="1 2">
    <name type="scientific">Sander lucioperca</name>
    <name type="common">Pike-perch</name>
    <name type="synonym">Perca lucioperca</name>
    <dbReference type="NCBI Taxonomy" id="283035"/>
    <lineage>
        <taxon>Eukaryota</taxon>
        <taxon>Metazoa</taxon>
        <taxon>Chordata</taxon>
        <taxon>Craniata</taxon>
        <taxon>Vertebrata</taxon>
        <taxon>Euteleostomi</taxon>
        <taxon>Actinopterygii</taxon>
        <taxon>Neopterygii</taxon>
        <taxon>Teleostei</taxon>
        <taxon>Neoteleostei</taxon>
        <taxon>Acanthomorphata</taxon>
        <taxon>Eupercaria</taxon>
        <taxon>Perciformes</taxon>
        <taxon>Percoidei</taxon>
        <taxon>Percidae</taxon>
        <taxon>Luciopercinae</taxon>
        <taxon>Sander</taxon>
    </lineage>
</organism>
<accession>A0A8D0CYU9</accession>
<keyword evidence="2" id="KW-1185">Reference proteome</keyword>
<protein>
    <recommendedName>
        <fullName evidence="3">SGNH hydrolase-type esterase domain-containing protein</fullName>
    </recommendedName>
</protein>
<reference evidence="1" key="2">
    <citation type="submission" date="2025-09" db="UniProtKB">
        <authorList>
            <consortium name="Ensembl"/>
        </authorList>
    </citation>
    <scope>IDENTIFICATION</scope>
</reference>
<proteinExistence type="predicted"/>
<evidence type="ECO:0000313" key="2">
    <source>
        <dbReference type="Proteomes" id="UP000694568"/>
    </source>
</evidence>
<name>A0A8D0CYU9_SANLU</name>
<dbReference type="AlphaFoldDB" id="A0A8D0CYU9"/>